<dbReference type="AlphaFoldDB" id="A0A0F8YD68"/>
<name>A0A0F8YD68_9ZZZZ</name>
<feature type="non-terminal residue" evidence="1">
    <location>
        <position position="1"/>
    </location>
</feature>
<proteinExistence type="predicted"/>
<reference evidence="1" key="1">
    <citation type="journal article" date="2015" name="Nature">
        <title>Complex archaea that bridge the gap between prokaryotes and eukaryotes.</title>
        <authorList>
            <person name="Spang A."/>
            <person name="Saw J.H."/>
            <person name="Jorgensen S.L."/>
            <person name="Zaremba-Niedzwiedzka K."/>
            <person name="Martijn J."/>
            <person name="Lind A.E."/>
            <person name="van Eijk R."/>
            <person name="Schleper C."/>
            <person name="Guy L."/>
            <person name="Ettema T.J."/>
        </authorList>
    </citation>
    <scope>NUCLEOTIDE SEQUENCE</scope>
</reference>
<accession>A0A0F8YD68</accession>
<protein>
    <submittedName>
        <fullName evidence="1">Uncharacterized protein</fullName>
    </submittedName>
</protein>
<organism evidence="1">
    <name type="scientific">marine sediment metagenome</name>
    <dbReference type="NCBI Taxonomy" id="412755"/>
    <lineage>
        <taxon>unclassified sequences</taxon>
        <taxon>metagenomes</taxon>
        <taxon>ecological metagenomes</taxon>
    </lineage>
</organism>
<dbReference type="EMBL" id="LAZR01057633">
    <property type="protein sequence ID" value="KKK71655.1"/>
    <property type="molecule type" value="Genomic_DNA"/>
</dbReference>
<evidence type="ECO:0000313" key="1">
    <source>
        <dbReference type="EMBL" id="KKK71655.1"/>
    </source>
</evidence>
<sequence>LLIENTKPGSYRKLAEGLKDLRHYAEQKYKADGNIESQFINHYDQTNDSVFAILTKMFGEP</sequence>
<gene>
    <name evidence="1" type="ORF">LCGC14_2911770</name>
</gene>
<comment type="caution">
    <text evidence="1">The sequence shown here is derived from an EMBL/GenBank/DDBJ whole genome shotgun (WGS) entry which is preliminary data.</text>
</comment>